<evidence type="ECO:0000313" key="5">
    <source>
        <dbReference type="Proteomes" id="UP000195840"/>
    </source>
</evidence>
<feature type="transmembrane region" description="Helical" evidence="1">
    <location>
        <begin position="49"/>
        <end position="72"/>
    </location>
</feature>
<reference evidence="2 4" key="1">
    <citation type="submission" date="2015-03" db="EMBL/GenBank/DDBJ databases">
        <authorList>
            <person name="Murphy D."/>
        </authorList>
    </citation>
    <scope>NUCLEOTIDE SEQUENCE [LARGE SCALE GENOMIC DNA]</scope>
    <source>
        <strain evidence="2 4">FCF326</strain>
    </source>
</reference>
<evidence type="ECO:0000313" key="2">
    <source>
        <dbReference type="EMBL" id="CNF43790.1"/>
    </source>
</evidence>
<reference evidence="3 5" key="2">
    <citation type="submission" date="2017-05" db="EMBL/GenBank/DDBJ databases">
        <title>Whole genome sequencing of Yersinia kristensenii.</title>
        <authorList>
            <person name="Campioni F."/>
        </authorList>
    </citation>
    <scope>NUCLEOTIDE SEQUENCE [LARGE SCALE GENOMIC DNA]</scope>
    <source>
        <strain evidence="3 5">CFSAN060538</strain>
    </source>
</reference>
<sequence>MVESMIGLLRQNQSFNQATRCYEGFPSDSKILAFSSSLFSVSTSRHHSLAILFSSGYWAGVLTLFAFSLAIIGCKGSQNLI</sequence>
<proteinExistence type="predicted"/>
<keyword evidence="1" id="KW-0812">Transmembrane</keyword>
<organism evidence="2 4">
    <name type="scientific">Yersinia kristensenii</name>
    <dbReference type="NCBI Taxonomy" id="28152"/>
    <lineage>
        <taxon>Bacteria</taxon>
        <taxon>Pseudomonadati</taxon>
        <taxon>Pseudomonadota</taxon>
        <taxon>Gammaproteobacteria</taxon>
        <taxon>Enterobacterales</taxon>
        <taxon>Yersiniaceae</taxon>
        <taxon>Yersinia</taxon>
    </lineage>
</organism>
<dbReference type="Proteomes" id="UP000195840">
    <property type="component" value="Unassembled WGS sequence"/>
</dbReference>
<gene>
    <name evidence="3" type="ORF">CBW52_13145</name>
    <name evidence="2" type="ORF">ERS008491_03812</name>
</gene>
<keyword evidence="1" id="KW-1133">Transmembrane helix</keyword>
<keyword evidence="5" id="KW-1185">Reference proteome</keyword>
<dbReference type="EMBL" id="CPYI01000019">
    <property type="protein sequence ID" value="CNF43790.1"/>
    <property type="molecule type" value="Genomic_DNA"/>
</dbReference>
<evidence type="ECO:0000313" key="4">
    <source>
        <dbReference type="Proteomes" id="UP000045824"/>
    </source>
</evidence>
<dbReference type="EMBL" id="NHOG01000014">
    <property type="protein sequence ID" value="OVZ80084.1"/>
    <property type="molecule type" value="Genomic_DNA"/>
</dbReference>
<evidence type="ECO:0000313" key="3">
    <source>
        <dbReference type="EMBL" id="OVZ80084.1"/>
    </source>
</evidence>
<dbReference type="Proteomes" id="UP000045824">
    <property type="component" value="Unassembled WGS sequence"/>
</dbReference>
<keyword evidence="1" id="KW-0472">Membrane</keyword>
<name>A0A0T9LZV2_YERKR</name>
<dbReference type="AlphaFoldDB" id="A0A0T9LZV2"/>
<protein>
    <submittedName>
        <fullName evidence="2">Uncharacterized protein</fullName>
    </submittedName>
</protein>
<accession>A0A0T9LZV2</accession>
<evidence type="ECO:0000256" key="1">
    <source>
        <dbReference type="SAM" id="Phobius"/>
    </source>
</evidence>
<dbReference type="RefSeq" id="WP_049556313.1">
    <property type="nucleotide sequence ID" value="NZ_CABHXV010000091.1"/>
</dbReference>